<protein>
    <submittedName>
        <fullName evidence="2">Chloride channel protein</fullName>
    </submittedName>
</protein>
<sequence length="1171" mass="131984">MDLNSQSREYIFNWEILLEADIKLSDTEEKIHAQFSKVYLDDTETWTELGEKVAEIQDHRNIEHFREFVSSKSISPEGMNEDISKAEDIKDFIRQDIVKRSLIQSRNRAEMFAKKLHQFSFVNGFNIGSKNDERVLERAKTAKEIMAPFEDVLYTANDPIFYGKIKRKNYSMHPIDSDIGAAMETEPISPIKEKGDPKNFDFSFDPVRDARLVAKNAIKIFGPNTSLLKYWHQRFRLFSKLNDGILMDEEGWFSVTPEIIAAHIADRMFALKGALVYAIDLDPIKLRCARQNAKVYGVEDRITFICGNFYHIAKSFCQSRPNGEPLLIDSIFLSPPWGGPEYLNKPLFELSSCVPDGFDIFDIAVKISQNIAYFLPRNTSSKQLMQIAGRTASKKVEIEHNVLNNKIKALTAYYVMNGETPRNISQDSQNNEFFSRNWSCENDDTGVIIPNGSDNSSSDTSMTRNHLMINQKNNKSNKYPNFSTIDWPLELAKDRQRQRNLKSEKWQSFWHWLKFRLDSGSGWFCVMLVGIFTGITAAFIDVSEGWLSDFKLGFCVDKFWLDHEHCCIKFNSVQNCTAWKTWANILNTHEHSFLHFFVDFSFYILSSIVMAFLSSCLVVKFAPYASGSGIAEIKCIMSGFVIRRFLGIRTFIGKTFGIVLSSASGLCLGKEGPAVHVSSCIGNVVSRWFPKYAKNEAKKREILSASTAAALSVAFGAPIGGIMFSIEEASYYFTFKTLWRSFFCALVAGLSVRAFNPFGNTLPSLYHVEHTKRWMVPELIPFALIGVVCGLLGSAFIRLNVRLNQYRKTSILSSYPITEVVSITFITSLLAYGNPFTKISSAALIRQMFNDCDKDNHPEYCYNYPVEDTSIFVQLCIALCMKFCLTIITAGMKVPAGLFVPNIATGALTGRIIGLITQSIANKFMIYEGSQPFCKVGEDCVMPGLYAIVGAAALLSGVMRMTVTLVIIMFELTGSIDFVVPTMMAIMIAKWVGDATYPMGIYDAQIELNNFPFLDNKDSKEDGDSEIQDLLVRQRKTESLIVVRKNGMTIHELEQILNETSYCGFPVIESLESKLLIGFCDRRNLELNLAEAAGIDFTTPVAFGTEVSPGRELRWSNAVDVAPICVSPLAKIEIVAEMFAKLGLRQVLVTERGELVGIVTKKDLLTYLREI</sequence>
<reference evidence="2" key="1">
    <citation type="submission" date="2022-11" db="UniProtKB">
        <authorList>
            <consortium name="WormBaseParasite"/>
        </authorList>
    </citation>
    <scope>IDENTIFICATION</scope>
</reference>
<name>A0AC34EZK5_9BILA</name>
<organism evidence="1 2">
    <name type="scientific">Panagrolaimus sp. ES5</name>
    <dbReference type="NCBI Taxonomy" id="591445"/>
    <lineage>
        <taxon>Eukaryota</taxon>
        <taxon>Metazoa</taxon>
        <taxon>Ecdysozoa</taxon>
        <taxon>Nematoda</taxon>
        <taxon>Chromadorea</taxon>
        <taxon>Rhabditida</taxon>
        <taxon>Tylenchina</taxon>
        <taxon>Panagrolaimomorpha</taxon>
        <taxon>Panagrolaimoidea</taxon>
        <taxon>Panagrolaimidae</taxon>
        <taxon>Panagrolaimus</taxon>
    </lineage>
</organism>
<proteinExistence type="predicted"/>
<accession>A0AC34EZK5</accession>
<evidence type="ECO:0000313" key="1">
    <source>
        <dbReference type="Proteomes" id="UP000887579"/>
    </source>
</evidence>
<evidence type="ECO:0000313" key="2">
    <source>
        <dbReference type="WBParaSite" id="ES5_v2.g10030.t1"/>
    </source>
</evidence>
<dbReference type="WBParaSite" id="ES5_v2.g10030.t1">
    <property type="protein sequence ID" value="ES5_v2.g10030.t1"/>
    <property type="gene ID" value="ES5_v2.g10030"/>
</dbReference>
<dbReference type="Proteomes" id="UP000887579">
    <property type="component" value="Unplaced"/>
</dbReference>